<feature type="transmembrane region" description="Helical" evidence="6">
    <location>
        <begin position="30"/>
        <end position="47"/>
    </location>
</feature>
<dbReference type="GO" id="GO:0005886">
    <property type="term" value="C:plasma membrane"/>
    <property type="evidence" value="ECO:0007669"/>
    <property type="project" value="TreeGrafter"/>
</dbReference>
<feature type="transmembrane region" description="Helical" evidence="6">
    <location>
        <begin position="172"/>
        <end position="195"/>
    </location>
</feature>
<sequence>MATYFPEKKNPELAHLDSRSKKATLASIDYIGGFLSIFGVILFVVALQRGGFTHSWNIAYVLTTLLIVFPHTFSTLYDPEPVVIGVKGIGYGIAITLGAATFNMLLTVFKKYNNEVLLVASVIMTAFIGALAAATPYNPKLTVALGSIGGFGVGGILVPASSVALTACPDHLIGTTVALSLSARVIGGSIGYAIYYNIFVEKLKAALPVCVATAAAEADLPQSELLSFVSTFLTVSSNVVELPNVTETILGAAVFAAREAYAHAFKYFWLTSIACGVLAVIFASSCQASTSS</sequence>
<proteinExistence type="predicted"/>
<evidence type="ECO:0000256" key="3">
    <source>
        <dbReference type="ARBA" id="ARBA00022692"/>
    </source>
</evidence>
<dbReference type="AlphaFoldDB" id="A0AAQ3RBB1"/>
<organism evidence="7 8">
    <name type="scientific">Acrodontium crateriforme</name>
    <dbReference type="NCBI Taxonomy" id="150365"/>
    <lineage>
        <taxon>Eukaryota</taxon>
        <taxon>Fungi</taxon>
        <taxon>Dikarya</taxon>
        <taxon>Ascomycota</taxon>
        <taxon>Pezizomycotina</taxon>
        <taxon>Dothideomycetes</taxon>
        <taxon>Dothideomycetidae</taxon>
        <taxon>Mycosphaerellales</taxon>
        <taxon>Teratosphaeriaceae</taxon>
        <taxon>Acrodontium</taxon>
    </lineage>
</organism>
<evidence type="ECO:0000256" key="2">
    <source>
        <dbReference type="ARBA" id="ARBA00022448"/>
    </source>
</evidence>
<gene>
    <name evidence="7" type="ORF">R9X50_00518800</name>
</gene>
<feature type="transmembrane region" description="Helical" evidence="6">
    <location>
        <begin position="59"/>
        <end position="77"/>
    </location>
</feature>
<evidence type="ECO:0000256" key="4">
    <source>
        <dbReference type="ARBA" id="ARBA00022989"/>
    </source>
</evidence>
<dbReference type="PANTHER" id="PTHR23501">
    <property type="entry name" value="MAJOR FACILITATOR SUPERFAMILY"/>
    <property type="match status" value="1"/>
</dbReference>
<dbReference type="Gene3D" id="1.20.1250.20">
    <property type="entry name" value="MFS general substrate transporter like domains"/>
    <property type="match status" value="1"/>
</dbReference>
<evidence type="ECO:0000313" key="7">
    <source>
        <dbReference type="EMBL" id="WPH02325.1"/>
    </source>
</evidence>
<feature type="transmembrane region" description="Helical" evidence="6">
    <location>
        <begin position="116"/>
        <end position="137"/>
    </location>
</feature>
<dbReference type="EMBL" id="CP138587">
    <property type="protein sequence ID" value="WPH02325.1"/>
    <property type="molecule type" value="Genomic_DNA"/>
</dbReference>
<dbReference type="Pfam" id="PF06609">
    <property type="entry name" value="TRI12"/>
    <property type="match status" value="1"/>
</dbReference>
<dbReference type="InterPro" id="IPR036259">
    <property type="entry name" value="MFS_trans_sf"/>
</dbReference>
<evidence type="ECO:0000256" key="5">
    <source>
        <dbReference type="ARBA" id="ARBA00023136"/>
    </source>
</evidence>
<protein>
    <submittedName>
        <fullName evidence="7">Uncharacterized protein</fullName>
    </submittedName>
</protein>
<name>A0AAQ3RBB1_9PEZI</name>
<reference evidence="7 8" key="1">
    <citation type="submission" date="2023-11" db="EMBL/GenBank/DDBJ databases">
        <title>An acidophilic fungus is an integral part of prey digestion in a carnivorous sundew plant.</title>
        <authorList>
            <person name="Tsai I.J."/>
        </authorList>
    </citation>
    <scope>NUCLEOTIDE SEQUENCE [LARGE SCALE GENOMIC DNA]</scope>
    <source>
        <strain evidence="7">169a</strain>
    </source>
</reference>
<dbReference type="InterPro" id="IPR010573">
    <property type="entry name" value="MFS_Str1/Tri12-like"/>
</dbReference>
<feature type="transmembrane region" description="Helical" evidence="6">
    <location>
        <begin position="89"/>
        <end position="109"/>
    </location>
</feature>
<evidence type="ECO:0000313" key="8">
    <source>
        <dbReference type="Proteomes" id="UP001303373"/>
    </source>
</evidence>
<keyword evidence="5 6" id="KW-0472">Membrane</keyword>
<keyword evidence="2" id="KW-0813">Transport</keyword>
<dbReference type="Proteomes" id="UP001303373">
    <property type="component" value="Chromosome 8"/>
</dbReference>
<feature type="transmembrane region" description="Helical" evidence="6">
    <location>
        <begin position="267"/>
        <end position="286"/>
    </location>
</feature>
<evidence type="ECO:0000256" key="1">
    <source>
        <dbReference type="ARBA" id="ARBA00004141"/>
    </source>
</evidence>
<feature type="transmembrane region" description="Helical" evidence="6">
    <location>
        <begin position="143"/>
        <end position="165"/>
    </location>
</feature>
<accession>A0AAQ3RBB1</accession>
<dbReference type="GO" id="GO:0022857">
    <property type="term" value="F:transmembrane transporter activity"/>
    <property type="evidence" value="ECO:0007669"/>
    <property type="project" value="InterPro"/>
</dbReference>
<keyword evidence="8" id="KW-1185">Reference proteome</keyword>
<keyword evidence="3 6" id="KW-0812">Transmembrane</keyword>
<dbReference type="PANTHER" id="PTHR23501:SF109">
    <property type="entry name" value="MAJOR FACILITATOR SUPERFAMILY (MFS) PROFILE DOMAIN-CONTAINING PROTEIN-RELATED"/>
    <property type="match status" value="1"/>
</dbReference>
<comment type="subcellular location">
    <subcellularLocation>
        <location evidence="1">Membrane</location>
        <topology evidence="1">Multi-pass membrane protein</topology>
    </subcellularLocation>
</comment>
<keyword evidence="4 6" id="KW-1133">Transmembrane helix</keyword>
<evidence type="ECO:0000256" key="6">
    <source>
        <dbReference type="SAM" id="Phobius"/>
    </source>
</evidence>